<keyword evidence="7 12" id="KW-0159">Chromosome partition</keyword>
<dbReference type="InterPro" id="IPR050090">
    <property type="entry name" value="Tyrosine_recombinase_XerCD"/>
</dbReference>
<dbReference type="NCBIfam" id="TIGR02225">
    <property type="entry name" value="recomb_XerD"/>
    <property type="match status" value="1"/>
</dbReference>
<dbReference type="RefSeq" id="WP_073093510.1">
    <property type="nucleotide sequence ID" value="NZ_FQWY01000061.1"/>
</dbReference>
<comment type="function">
    <text evidence="12">Site-specific tyrosine recombinase, which acts by catalyzing the cutting and rejoining of the recombining DNA molecules. The XerC-XerD complex is essential to convert dimers of the bacterial chromosome into monomers to permit their segregation at cell division. It also contributes to the segregational stability of plasmids.</text>
</comment>
<comment type="similarity">
    <text evidence="3 12">Belongs to the 'phage' integrase family. XerD subfamily.</text>
</comment>
<dbReference type="CDD" id="cd00798">
    <property type="entry name" value="INT_XerDC_C"/>
    <property type="match status" value="1"/>
</dbReference>
<feature type="domain" description="Tyr recombinase" evidence="13">
    <location>
        <begin position="107"/>
        <end position="290"/>
    </location>
</feature>
<dbReference type="GO" id="GO:0009037">
    <property type="term" value="F:tyrosine-based site-specific recombinase activity"/>
    <property type="evidence" value="ECO:0007669"/>
    <property type="project" value="UniProtKB-UniRule"/>
</dbReference>
<dbReference type="InterPro" id="IPR011932">
    <property type="entry name" value="Recomb_XerD"/>
</dbReference>
<accession>A0A1M5RX26</accession>
<evidence type="ECO:0000256" key="1">
    <source>
        <dbReference type="ARBA" id="ARBA00004496"/>
    </source>
</evidence>
<comment type="subcellular location">
    <subcellularLocation>
        <location evidence="1 12">Cytoplasm</location>
    </subcellularLocation>
</comment>
<proteinExistence type="inferred from homology"/>
<dbReference type="InterPro" id="IPR011931">
    <property type="entry name" value="Recomb_XerC"/>
</dbReference>
<evidence type="ECO:0000259" key="14">
    <source>
        <dbReference type="PROSITE" id="PS51900"/>
    </source>
</evidence>
<dbReference type="AlphaFoldDB" id="A0A1M5RX26"/>
<keyword evidence="10 12" id="KW-0233">DNA recombination</keyword>
<evidence type="ECO:0000256" key="9">
    <source>
        <dbReference type="ARBA" id="ARBA00023125"/>
    </source>
</evidence>
<dbReference type="HAMAP" id="MF_01807">
    <property type="entry name" value="Recomb_XerD"/>
    <property type="match status" value="1"/>
</dbReference>
<feature type="active site" evidence="12">
    <location>
        <position position="245"/>
    </location>
</feature>
<feature type="active site" evidence="12">
    <location>
        <position position="268"/>
    </location>
</feature>
<dbReference type="OrthoDB" id="9801717at2"/>
<evidence type="ECO:0000256" key="10">
    <source>
        <dbReference type="ARBA" id="ARBA00023172"/>
    </source>
</evidence>
<dbReference type="NCBIfam" id="NF040815">
    <property type="entry name" value="recomb_XerA_Arch"/>
    <property type="match status" value="1"/>
</dbReference>
<dbReference type="Gene3D" id="1.10.443.10">
    <property type="entry name" value="Intergrase catalytic core"/>
    <property type="match status" value="1"/>
</dbReference>
<keyword evidence="9 12" id="KW-0238">DNA-binding</keyword>
<feature type="active site" description="O-(3'-phospho-DNA)-tyrosine intermediate" evidence="12">
    <location>
        <position position="277"/>
    </location>
</feature>
<keyword evidence="8 12" id="KW-0229">DNA integration</keyword>
<dbReference type="Proteomes" id="UP000242329">
    <property type="component" value="Unassembled WGS sequence"/>
</dbReference>
<dbReference type="Pfam" id="PF02899">
    <property type="entry name" value="Phage_int_SAM_1"/>
    <property type="match status" value="1"/>
</dbReference>
<dbReference type="HAMAP" id="MF_01808">
    <property type="entry name" value="Recomb_XerC_XerD"/>
    <property type="match status" value="1"/>
</dbReference>
<organism evidence="15 16">
    <name type="scientific">Thermosyntropha lipolytica DSM 11003</name>
    <dbReference type="NCBI Taxonomy" id="1123382"/>
    <lineage>
        <taxon>Bacteria</taxon>
        <taxon>Bacillati</taxon>
        <taxon>Bacillota</taxon>
        <taxon>Clostridia</taxon>
        <taxon>Eubacteriales</taxon>
        <taxon>Syntrophomonadaceae</taxon>
        <taxon>Thermosyntropha</taxon>
    </lineage>
</organism>
<dbReference type="EMBL" id="FQWY01000061">
    <property type="protein sequence ID" value="SHH30907.1"/>
    <property type="molecule type" value="Genomic_DNA"/>
</dbReference>
<comment type="similarity">
    <text evidence="2">Belongs to the 'phage' integrase family. XerC subfamily.</text>
</comment>
<dbReference type="InterPro" id="IPR011010">
    <property type="entry name" value="DNA_brk_join_enz"/>
</dbReference>
<dbReference type="InterPro" id="IPR002104">
    <property type="entry name" value="Integrase_catalytic"/>
</dbReference>
<reference evidence="16" key="1">
    <citation type="submission" date="2016-11" db="EMBL/GenBank/DDBJ databases">
        <authorList>
            <person name="Varghese N."/>
            <person name="Submissions S."/>
        </authorList>
    </citation>
    <scope>NUCLEOTIDE SEQUENCE [LARGE SCALE GENOMIC DNA]</scope>
    <source>
        <strain evidence="16">DSM 11003</strain>
    </source>
</reference>
<keyword evidence="6 12" id="KW-0132">Cell division</keyword>
<comment type="subunit">
    <text evidence="12">Forms a cyclic heterotetrameric complex composed of two molecules of XerC and two molecules of XerD.</text>
</comment>
<dbReference type="PROSITE" id="PS51898">
    <property type="entry name" value="TYR_RECOMBINASE"/>
    <property type="match status" value="1"/>
</dbReference>
<dbReference type="PANTHER" id="PTHR30349">
    <property type="entry name" value="PHAGE INTEGRASE-RELATED"/>
    <property type="match status" value="1"/>
</dbReference>
<evidence type="ECO:0000256" key="4">
    <source>
        <dbReference type="ARBA" id="ARBA00015810"/>
    </source>
</evidence>
<evidence type="ECO:0000256" key="11">
    <source>
        <dbReference type="ARBA" id="ARBA00023306"/>
    </source>
</evidence>
<evidence type="ECO:0000256" key="8">
    <source>
        <dbReference type="ARBA" id="ARBA00022908"/>
    </source>
</evidence>
<dbReference type="GO" id="GO:0006313">
    <property type="term" value="P:DNA transposition"/>
    <property type="evidence" value="ECO:0007669"/>
    <property type="project" value="UniProtKB-UniRule"/>
</dbReference>
<dbReference type="InterPro" id="IPR004107">
    <property type="entry name" value="Integrase_SAM-like_N"/>
</dbReference>
<dbReference type="Pfam" id="PF00589">
    <property type="entry name" value="Phage_integrase"/>
    <property type="match status" value="1"/>
</dbReference>
<evidence type="ECO:0000256" key="7">
    <source>
        <dbReference type="ARBA" id="ARBA00022829"/>
    </source>
</evidence>
<evidence type="ECO:0000256" key="2">
    <source>
        <dbReference type="ARBA" id="ARBA00006657"/>
    </source>
</evidence>
<dbReference type="PROSITE" id="PS51900">
    <property type="entry name" value="CB"/>
    <property type="match status" value="1"/>
</dbReference>
<keyword evidence="16" id="KW-1185">Reference proteome</keyword>
<feature type="domain" description="Core-binding (CB)" evidence="14">
    <location>
        <begin position="1"/>
        <end position="86"/>
    </location>
</feature>
<name>A0A1M5RX26_9FIRM</name>
<dbReference type="InterPro" id="IPR010998">
    <property type="entry name" value="Integrase_recombinase_N"/>
</dbReference>
<gene>
    <name evidence="12" type="primary">xerD</name>
    <name evidence="15" type="ORF">SAMN02745221_02126</name>
</gene>
<keyword evidence="5 12" id="KW-0963">Cytoplasm</keyword>
<evidence type="ECO:0000313" key="15">
    <source>
        <dbReference type="EMBL" id="SHH30907.1"/>
    </source>
</evidence>
<dbReference type="NCBIfam" id="TIGR02224">
    <property type="entry name" value="recomb_XerC"/>
    <property type="match status" value="1"/>
</dbReference>
<dbReference type="STRING" id="1123382.SAMN02745221_02126"/>
<evidence type="ECO:0000256" key="5">
    <source>
        <dbReference type="ARBA" id="ARBA00022490"/>
    </source>
</evidence>
<evidence type="ECO:0000259" key="13">
    <source>
        <dbReference type="PROSITE" id="PS51898"/>
    </source>
</evidence>
<dbReference type="SUPFAM" id="SSF56349">
    <property type="entry name" value="DNA breaking-rejoining enzymes"/>
    <property type="match status" value="1"/>
</dbReference>
<dbReference type="InterPro" id="IPR023009">
    <property type="entry name" value="Tyrosine_recombinase_XerC/XerD"/>
</dbReference>
<dbReference type="PANTHER" id="PTHR30349:SF81">
    <property type="entry name" value="TYROSINE RECOMBINASE XERC"/>
    <property type="match status" value="1"/>
</dbReference>
<feature type="active site" evidence="12">
    <location>
        <position position="242"/>
    </location>
</feature>
<dbReference type="InterPro" id="IPR044068">
    <property type="entry name" value="CB"/>
</dbReference>
<evidence type="ECO:0000313" key="16">
    <source>
        <dbReference type="Proteomes" id="UP000242329"/>
    </source>
</evidence>
<dbReference type="GO" id="GO:0005737">
    <property type="term" value="C:cytoplasm"/>
    <property type="evidence" value="ECO:0007669"/>
    <property type="project" value="UniProtKB-SubCell"/>
</dbReference>
<feature type="active site" evidence="12">
    <location>
        <position position="171"/>
    </location>
</feature>
<dbReference type="InterPro" id="IPR013762">
    <property type="entry name" value="Integrase-like_cat_sf"/>
</dbReference>
<dbReference type="GO" id="GO:0051301">
    <property type="term" value="P:cell division"/>
    <property type="evidence" value="ECO:0007669"/>
    <property type="project" value="UniProtKB-UniRule"/>
</dbReference>
<evidence type="ECO:0000256" key="6">
    <source>
        <dbReference type="ARBA" id="ARBA00022618"/>
    </source>
</evidence>
<feature type="active site" evidence="12">
    <location>
        <position position="147"/>
    </location>
</feature>
<sequence length="296" mass="34162">MEKYRELFMAYLTYERGLSPNSVAAYNRDLEKFYAFLQEKGMNNKIEDIGRDDILEFLAWQLNHGMAHTSVARSLSCLKSFYKFLQMEGYIEKNPVLNLETPKVKRKLPAVLSVEEIEKIMQQPNVLTPLGIRDRAMLELMYGTGVRVSELLSLKLDDINLTAGFLRCLGKGSKERIVPVNKTALDWVQRYLARARNFLIKNHLEKSLFVNANGRRMSRQGFFKILARYAEQAGIKKEVTPHTLRHSFATHLLENGADLRVVQELLGHADISTTQIYTHLTTSRLREIYNRCHPRA</sequence>
<keyword evidence="11 12" id="KW-0131">Cell cycle</keyword>
<evidence type="ECO:0000256" key="3">
    <source>
        <dbReference type="ARBA" id="ARBA00010450"/>
    </source>
</evidence>
<evidence type="ECO:0000256" key="12">
    <source>
        <dbReference type="HAMAP-Rule" id="MF_01807"/>
    </source>
</evidence>
<dbReference type="Gene3D" id="1.10.150.130">
    <property type="match status" value="1"/>
</dbReference>
<protein>
    <recommendedName>
        <fullName evidence="4 12">Tyrosine recombinase XerD</fullName>
    </recommendedName>
</protein>
<dbReference type="GO" id="GO:0003677">
    <property type="term" value="F:DNA binding"/>
    <property type="evidence" value="ECO:0007669"/>
    <property type="project" value="UniProtKB-UniRule"/>
</dbReference>
<dbReference type="NCBIfam" id="NF001399">
    <property type="entry name" value="PRK00283.1"/>
    <property type="match status" value="1"/>
</dbReference>
<dbReference type="GO" id="GO:0007059">
    <property type="term" value="P:chromosome segregation"/>
    <property type="evidence" value="ECO:0007669"/>
    <property type="project" value="UniProtKB-UniRule"/>
</dbReference>